<evidence type="ECO:0000313" key="1">
    <source>
        <dbReference type="EMBL" id="EPN63398.1"/>
    </source>
</evidence>
<dbReference type="PATRIC" id="fig|1194404.4.peg.492"/>
<organism evidence="1 2">
    <name type="scientific">Pseudomonas syringae pv. actinidiae ICMP 18807</name>
    <dbReference type="NCBI Taxonomy" id="1194404"/>
    <lineage>
        <taxon>Bacteria</taxon>
        <taxon>Pseudomonadati</taxon>
        <taxon>Pseudomonadota</taxon>
        <taxon>Gammaproteobacteria</taxon>
        <taxon>Pseudomonadales</taxon>
        <taxon>Pseudomonadaceae</taxon>
        <taxon>Pseudomonas</taxon>
        <taxon>Pseudomonas syringae</taxon>
    </lineage>
</organism>
<evidence type="ECO:0000313" key="2">
    <source>
        <dbReference type="Proteomes" id="UP000015729"/>
    </source>
</evidence>
<reference evidence="1 2" key="1">
    <citation type="journal article" date="2013" name="PLoS Pathog.">
        <title>Genomic analysis of the Kiwifruit pathogen Pseudomonas syringae pv. actinidiae provides insight into the origins of an emergent plant disease.</title>
        <authorList>
            <person name="McCann H.C."/>
            <person name="Rikkerink E.H."/>
            <person name="Bertels F."/>
            <person name="Fiers M."/>
            <person name="Lu A."/>
            <person name="Rees-George J."/>
            <person name="Andersen M.T."/>
            <person name="Gleave A.P."/>
            <person name="Haubold B."/>
            <person name="Wohlers M.W."/>
            <person name="Guttman D.S."/>
            <person name="Wang P.W."/>
            <person name="Straub C."/>
            <person name="Vanneste J.L."/>
            <person name="Rainey P.B."/>
            <person name="Templeton M.D."/>
        </authorList>
    </citation>
    <scope>NUCLEOTIDE SEQUENCE [LARGE SCALE GENOMIC DNA]</scope>
    <source>
        <strain evidence="1 2">ICMP 18807</strain>
    </source>
</reference>
<feature type="non-terminal residue" evidence="1">
    <location>
        <position position="46"/>
    </location>
</feature>
<sequence>MIRPSFSFEVTDMKAIAYYHSLPISDTRALQDIELPEPVAGARDLL</sequence>
<dbReference type="EMBL" id="AOKG01000173">
    <property type="protein sequence ID" value="EPN63398.1"/>
    <property type="molecule type" value="Genomic_DNA"/>
</dbReference>
<gene>
    <name evidence="1" type="ORF">A244_02337</name>
</gene>
<accession>S6V523</accession>
<dbReference type="AlphaFoldDB" id="S6V523"/>
<proteinExistence type="predicted"/>
<comment type="caution">
    <text evidence="1">The sequence shown here is derived from an EMBL/GenBank/DDBJ whole genome shotgun (WGS) entry which is preliminary data.</text>
</comment>
<protein>
    <submittedName>
        <fullName evidence="1">Alcohol dehydrogenase</fullName>
    </submittedName>
</protein>
<dbReference type="Proteomes" id="UP000015729">
    <property type="component" value="Unassembled WGS sequence"/>
</dbReference>
<name>S6V523_PSESF</name>